<keyword evidence="3" id="KW-1185">Reference proteome</keyword>
<dbReference type="Pfam" id="PF00931">
    <property type="entry name" value="NB-ARC"/>
    <property type="match status" value="1"/>
</dbReference>
<dbReference type="SMART" id="SM00220">
    <property type="entry name" value="S_TKc"/>
    <property type="match status" value="1"/>
</dbReference>
<name>A0ABV1I9W1_9FIRM</name>
<dbReference type="InterPro" id="IPR008271">
    <property type="entry name" value="Ser/Thr_kinase_AS"/>
</dbReference>
<dbReference type="InterPro" id="IPR011990">
    <property type="entry name" value="TPR-like_helical_dom_sf"/>
</dbReference>
<dbReference type="InterPro" id="IPR011009">
    <property type="entry name" value="Kinase-like_dom_sf"/>
</dbReference>
<dbReference type="Gene3D" id="1.25.40.10">
    <property type="entry name" value="Tetratricopeptide repeat domain"/>
    <property type="match status" value="1"/>
</dbReference>
<accession>A0ABV1I9W1</accession>
<dbReference type="InterPro" id="IPR002182">
    <property type="entry name" value="NB-ARC"/>
</dbReference>
<organism evidence="2 3">
    <name type="scientific">Coprococcus aceti</name>
    <dbReference type="NCBI Taxonomy" id="2981786"/>
    <lineage>
        <taxon>Bacteria</taxon>
        <taxon>Bacillati</taxon>
        <taxon>Bacillota</taxon>
        <taxon>Clostridia</taxon>
        <taxon>Lachnospirales</taxon>
        <taxon>Lachnospiraceae</taxon>
        <taxon>Coprococcus</taxon>
    </lineage>
</organism>
<dbReference type="SUPFAM" id="SSF81901">
    <property type="entry name" value="HCP-like"/>
    <property type="match status" value="1"/>
</dbReference>
<comment type="caution">
    <text evidence="2">The sequence shown here is derived from an EMBL/GenBank/DDBJ whole genome shotgun (WGS) entry which is preliminary data.</text>
</comment>
<dbReference type="PROSITE" id="PS00108">
    <property type="entry name" value="PROTEIN_KINASE_ST"/>
    <property type="match status" value="1"/>
</dbReference>
<dbReference type="InterPro" id="IPR027417">
    <property type="entry name" value="P-loop_NTPase"/>
</dbReference>
<dbReference type="PANTHER" id="PTHR24347">
    <property type="entry name" value="SERINE/THREONINE-PROTEIN KINASE"/>
    <property type="match status" value="1"/>
</dbReference>
<dbReference type="Gene3D" id="3.40.50.300">
    <property type="entry name" value="P-loop containing nucleotide triphosphate hydrolases"/>
    <property type="match status" value="1"/>
</dbReference>
<evidence type="ECO:0000259" key="1">
    <source>
        <dbReference type="PROSITE" id="PS50011"/>
    </source>
</evidence>
<dbReference type="Gene3D" id="1.10.510.10">
    <property type="entry name" value="Transferase(Phosphotransferase) domain 1"/>
    <property type="match status" value="1"/>
</dbReference>
<proteinExistence type="predicted"/>
<dbReference type="EMBL" id="JBBNGJ010000006">
    <property type="protein sequence ID" value="MEQ2593007.1"/>
    <property type="molecule type" value="Genomic_DNA"/>
</dbReference>
<feature type="domain" description="Protein kinase" evidence="1">
    <location>
        <begin position="28"/>
        <end position="312"/>
    </location>
</feature>
<dbReference type="SUPFAM" id="SSF56112">
    <property type="entry name" value="Protein kinase-like (PK-like)"/>
    <property type="match status" value="1"/>
</dbReference>
<dbReference type="InterPro" id="IPR019734">
    <property type="entry name" value="TPR_rpt"/>
</dbReference>
<dbReference type="Pfam" id="PF00069">
    <property type="entry name" value="Pkinase"/>
    <property type="match status" value="1"/>
</dbReference>
<evidence type="ECO:0000313" key="3">
    <source>
        <dbReference type="Proteomes" id="UP001494672"/>
    </source>
</evidence>
<dbReference type="Pfam" id="PF13181">
    <property type="entry name" value="TPR_8"/>
    <property type="match status" value="1"/>
</dbReference>
<sequence length="1008" mass="116067">MDYKTNYDADYNTKENVILTFKDCPYEYVLTGELGRGSSSIVYDGYYVNNSGVRRPVRIREMQYKTEEERRHLRCTFDLNNSLFDTDGLANRIVNTYEIYEKENKIYIVTTYQDGTTLDKCRFESVQDAIGIVRSLARTLKLLHDGGYLYLDVKPENVLVLEGTRDWVQLYDFDSVIREKDIEECSVTGGSCAENNILRFTSKWASYELRRGDIEHVGTWSDVYGVGAVLFYLLFGRAPDVFDCDENAVYDVGKFMYRSTVDSSCPANNKKHFYRDSFAMELAECLHRTLSRNWSDRYQTMDGLLMILDSLYGNSDETRAYVVSSPVACIENVVGRTDELKLLTDWFSEKTKPCIFVTGMGGIGKSTLVRRFVIDVRDRLDTVLYLNYSNSFYSTVCNDDMFYINTVCRQADENEADYFHRKLRKFRECVSENTKESLVVVDNVPVLDNSDIYMDDGISELVRTGCRLIVVTRGGIIPECYDHIQIEAFSERRHMYELMLSNMRNTESKSDADLYEKLDELIDRVNGHTLMLMILARQIDRGYLSIDEACAWVREQGFTALDGVKTGCTIDSRNVYGHMTDMISSLFCMDGLTPKQRGILMSLALFGDSGVDFRDFSCLIDAEDENMINELADIGWVERHKKLALHPVIGQAVRRELGRKWEDIQDKKNMPPETEELQPVKACLANLIAGDNVVVSICVAVANCCMNVDNLCDSREYLRLAAKTIVMLPIESEQFILTHGRRIWEMARRTDELISDREMVEVCDKLAHVYADMGRYSDTEEILGYLEKWSEGKSHYIKGFVCDIWMDYLDTILDGNFEPETGEGKKMYALQMRYMDRAIACYEKAETTDARLKLAADIIAAATYTVRSCFDGNFTLRNRKKAVDLLNRARMIMTQIDNSETGGITDNAENWLSYYITKGWFYTYIDVNPCQVDRNIHKAWKVYSRTCSSELDLINYMLIPAANIYIELGDRNECIAWLERAVKLCERNSDLDAYNRKKEELGQIIREL</sequence>
<dbReference type="InterPro" id="IPR000719">
    <property type="entry name" value="Prot_kinase_dom"/>
</dbReference>
<evidence type="ECO:0000313" key="2">
    <source>
        <dbReference type="EMBL" id="MEQ2593007.1"/>
    </source>
</evidence>
<dbReference type="RefSeq" id="WP_055272289.1">
    <property type="nucleotide sequence ID" value="NZ_JBBNGJ010000006.1"/>
</dbReference>
<reference evidence="2 3" key="1">
    <citation type="submission" date="2024-04" db="EMBL/GenBank/DDBJ databases">
        <title>Human intestinal bacterial collection.</title>
        <authorList>
            <person name="Pauvert C."/>
            <person name="Hitch T.C.A."/>
            <person name="Clavel T."/>
        </authorList>
    </citation>
    <scope>NUCLEOTIDE SEQUENCE [LARGE SCALE GENOMIC DNA]</scope>
    <source>
        <strain evidence="2 3">CLA-AA-H181</strain>
    </source>
</reference>
<gene>
    <name evidence="2" type="ORF">AAAU18_08830</name>
</gene>
<dbReference type="PROSITE" id="PS50011">
    <property type="entry name" value="PROTEIN_KINASE_DOM"/>
    <property type="match status" value="1"/>
</dbReference>
<dbReference type="Gene3D" id="3.30.200.20">
    <property type="entry name" value="Phosphorylase Kinase, domain 1"/>
    <property type="match status" value="1"/>
</dbReference>
<dbReference type="Proteomes" id="UP001494672">
    <property type="component" value="Unassembled WGS sequence"/>
</dbReference>
<dbReference type="SUPFAM" id="SSF52540">
    <property type="entry name" value="P-loop containing nucleoside triphosphate hydrolases"/>
    <property type="match status" value="1"/>
</dbReference>
<protein>
    <submittedName>
        <fullName evidence="2">NB-ARC domain-containing protein</fullName>
    </submittedName>
</protein>